<sequence length="347" mass="40462">MVIKRKRSAEIKNKAKRIEVREREKAEKKVLQREKKRKRQKELVRESGDIGEEISISKRPRTLENTREAERTLVTAQDLDDVAGDEHDDEFSEHPTPKILITTRPRPSKELFRFIADLMTVFPNSLFYPRRNFSVKQVSSFASNKKFTHLIVLMEKNKKCNALLLSHIPLGPTAFFKVSNIQTTDTVPKAGRKTKHNPEVILNNFSTRLGRRTGRFLASLFSHQPQFTGRQVVTFHNQRDYIFVRHNRYIFEENTKHPAFRRTLTADSNDGNQSVASSNTSAVRSKPTSIPAGQKAEPVVARLQELGPRFTLRLRWLQDGTFDPEHGEYEWYHRRKQMDTSRRKFHL</sequence>
<dbReference type="GO" id="GO:0042134">
    <property type="term" value="F:rRNA primary transcript binding"/>
    <property type="evidence" value="ECO:0007669"/>
    <property type="project" value="InterPro"/>
</dbReference>
<reference evidence="3" key="1">
    <citation type="submission" date="2021-01" db="EMBL/GenBank/DDBJ databases">
        <authorList>
            <person name="Corre E."/>
            <person name="Pelletier E."/>
            <person name="Niang G."/>
            <person name="Scheremetjew M."/>
            <person name="Finn R."/>
            <person name="Kale V."/>
            <person name="Holt S."/>
            <person name="Cochrane G."/>
            <person name="Meng A."/>
            <person name="Brown T."/>
            <person name="Cohen L."/>
        </authorList>
    </citation>
    <scope>NUCLEOTIDE SEQUENCE</scope>
    <source>
        <strain evidence="3">CCMP1510</strain>
    </source>
</reference>
<dbReference type="Pfam" id="PF04427">
    <property type="entry name" value="Brix"/>
    <property type="match status" value="1"/>
</dbReference>
<dbReference type="InterPro" id="IPR007109">
    <property type="entry name" value="Brix"/>
</dbReference>
<dbReference type="PANTHER" id="PTHR22734:SF3">
    <property type="entry name" value="RIBOSOME PRODUCTION FACTOR 1"/>
    <property type="match status" value="1"/>
</dbReference>
<organism evidence="3">
    <name type="scientific">Aureoumbra lagunensis</name>
    <dbReference type="NCBI Taxonomy" id="44058"/>
    <lineage>
        <taxon>Eukaryota</taxon>
        <taxon>Sar</taxon>
        <taxon>Stramenopiles</taxon>
        <taxon>Ochrophyta</taxon>
        <taxon>Pelagophyceae</taxon>
        <taxon>Pelagomonadales</taxon>
        <taxon>Aureoumbra</taxon>
    </lineage>
</organism>
<dbReference type="SUPFAM" id="SSF52954">
    <property type="entry name" value="Class II aaRS ABD-related"/>
    <property type="match status" value="1"/>
</dbReference>
<dbReference type="GO" id="GO:0030687">
    <property type="term" value="C:preribosome, large subunit precursor"/>
    <property type="evidence" value="ECO:0007669"/>
    <property type="project" value="TreeGrafter"/>
</dbReference>
<name>A0A7S3JUJ2_9STRA</name>
<gene>
    <name evidence="3" type="ORF">ALAG00032_LOCUS4031</name>
</gene>
<dbReference type="Gene3D" id="3.40.50.10480">
    <property type="entry name" value="Probable brix-domain ribosomal biogenesis protein"/>
    <property type="match status" value="1"/>
</dbReference>
<dbReference type="GO" id="GO:0005730">
    <property type="term" value="C:nucleolus"/>
    <property type="evidence" value="ECO:0007669"/>
    <property type="project" value="TreeGrafter"/>
</dbReference>
<evidence type="ECO:0000313" key="3">
    <source>
        <dbReference type="EMBL" id="CAE0363290.1"/>
    </source>
</evidence>
<feature type="region of interest" description="Disordered" evidence="1">
    <location>
        <begin position="265"/>
        <end position="294"/>
    </location>
</feature>
<evidence type="ECO:0000259" key="2">
    <source>
        <dbReference type="PROSITE" id="PS50833"/>
    </source>
</evidence>
<dbReference type="EMBL" id="HBIJ01005735">
    <property type="protein sequence ID" value="CAE0363290.1"/>
    <property type="molecule type" value="Transcribed_RNA"/>
</dbReference>
<dbReference type="PANTHER" id="PTHR22734">
    <property type="entry name" value="U3 SMALL NUCLEOLAR RIBONUCLEOPROTEIN PROTEIN IMP4"/>
    <property type="match status" value="1"/>
</dbReference>
<dbReference type="GO" id="GO:0000460">
    <property type="term" value="P:maturation of 5.8S rRNA"/>
    <property type="evidence" value="ECO:0007669"/>
    <property type="project" value="TreeGrafter"/>
</dbReference>
<accession>A0A7S3JUJ2</accession>
<dbReference type="SMART" id="SM00879">
    <property type="entry name" value="Brix"/>
    <property type="match status" value="1"/>
</dbReference>
<feature type="domain" description="Brix" evidence="2">
    <location>
        <begin position="97"/>
        <end position="323"/>
    </location>
</feature>
<protein>
    <recommendedName>
        <fullName evidence="2">Brix domain-containing protein</fullName>
    </recommendedName>
</protein>
<proteinExistence type="predicted"/>
<evidence type="ECO:0000256" key="1">
    <source>
        <dbReference type="SAM" id="MobiDB-lite"/>
    </source>
</evidence>
<dbReference type="PROSITE" id="PS50833">
    <property type="entry name" value="BRIX"/>
    <property type="match status" value="1"/>
</dbReference>
<feature type="compositionally biased region" description="Basic and acidic residues" evidence="1">
    <location>
        <begin position="22"/>
        <end position="33"/>
    </location>
</feature>
<dbReference type="InterPro" id="IPR044281">
    <property type="entry name" value="IMP4/RPF1"/>
</dbReference>
<feature type="region of interest" description="Disordered" evidence="1">
    <location>
        <begin position="22"/>
        <end position="51"/>
    </location>
</feature>
<dbReference type="AlphaFoldDB" id="A0A7S3JUJ2"/>
<dbReference type="GO" id="GO:0000470">
    <property type="term" value="P:maturation of LSU-rRNA"/>
    <property type="evidence" value="ECO:0007669"/>
    <property type="project" value="TreeGrafter"/>
</dbReference>
<feature type="compositionally biased region" description="Polar residues" evidence="1">
    <location>
        <begin position="265"/>
        <end position="288"/>
    </location>
</feature>